<dbReference type="PANTHER" id="PTHR41521:SF4">
    <property type="entry name" value="BLR0684 PROTEIN"/>
    <property type="match status" value="1"/>
</dbReference>
<dbReference type="EMBL" id="VFSV01000015">
    <property type="protein sequence ID" value="TRD19816.1"/>
    <property type="molecule type" value="Genomic_DNA"/>
</dbReference>
<name>A0A547Q0A5_9RHOB</name>
<dbReference type="Gene3D" id="3.30.70.100">
    <property type="match status" value="1"/>
</dbReference>
<sequence length="96" mass="10739">MPKGYIIGHIRVTDPEGYPEYVQKDTPILQAHGARFIVRGGQSETPEGEEMGRHVVIEFDSYEAAKAAYNDPEYQAVAEIRRRCAESTIILVEGTD</sequence>
<organism evidence="2 3">
    <name type="scientific">Palleronia caenipelagi</name>
    <dbReference type="NCBI Taxonomy" id="2489174"/>
    <lineage>
        <taxon>Bacteria</taxon>
        <taxon>Pseudomonadati</taxon>
        <taxon>Pseudomonadota</taxon>
        <taxon>Alphaproteobacteria</taxon>
        <taxon>Rhodobacterales</taxon>
        <taxon>Roseobacteraceae</taxon>
        <taxon>Palleronia</taxon>
    </lineage>
</organism>
<dbReference type="OrthoDB" id="9806380at2"/>
<dbReference type="SUPFAM" id="SSF54909">
    <property type="entry name" value="Dimeric alpha+beta barrel"/>
    <property type="match status" value="1"/>
</dbReference>
<feature type="domain" description="DUF1330" evidence="1">
    <location>
        <begin position="3"/>
        <end position="94"/>
    </location>
</feature>
<keyword evidence="3" id="KW-1185">Reference proteome</keyword>
<evidence type="ECO:0000313" key="2">
    <source>
        <dbReference type="EMBL" id="TRD19816.1"/>
    </source>
</evidence>
<reference evidence="2 3" key="1">
    <citation type="submission" date="2019-06" db="EMBL/GenBank/DDBJ databases">
        <title>Paenimaribius caenipelagi gen. nov., sp. nov., isolated from a tidal flat.</title>
        <authorList>
            <person name="Yoon J.-H."/>
        </authorList>
    </citation>
    <scope>NUCLEOTIDE SEQUENCE [LARGE SCALE GENOMIC DNA]</scope>
    <source>
        <strain evidence="2 3">JBTF-M29</strain>
    </source>
</reference>
<protein>
    <submittedName>
        <fullName evidence="2">DUF1330 domain-containing protein</fullName>
    </submittedName>
</protein>
<comment type="caution">
    <text evidence="2">The sequence shown here is derived from an EMBL/GenBank/DDBJ whole genome shotgun (WGS) entry which is preliminary data.</text>
</comment>
<dbReference type="Proteomes" id="UP000318590">
    <property type="component" value="Unassembled WGS sequence"/>
</dbReference>
<gene>
    <name evidence="2" type="ORF">FEV53_10245</name>
</gene>
<evidence type="ECO:0000313" key="3">
    <source>
        <dbReference type="Proteomes" id="UP000318590"/>
    </source>
</evidence>
<evidence type="ECO:0000259" key="1">
    <source>
        <dbReference type="Pfam" id="PF07045"/>
    </source>
</evidence>
<dbReference type="AlphaFoldDB" id="A0A547Q0A5"/>
<dbReference type="PANTHER" id="PTHR41521">
    <property type="match status" value="1"/>
</dbReference>
<proteinExistence type="predicted"/>
<dbReference type="InterPro" id="IPR010753">
    <property type="entry name" value="DUF1330"/>
</dbReference>
<dbReference type="RefSeq" id="WP_142834725.1">
    <property type="nucleotide sequence ID" value="NZ_VFSV01000015.1"/>
</dbReference>
<accession>A0A547Q0A5</accession>
<dbReference type="Pfam" id="PF07045">
    <property type="entry name" value="DUF1330"/>
    <property type="match status" value="1"/>
</dbReference>
<dbReference type="InterPro" id="IPR011008">
    <property type="entry name" value="Dimeric_a/b-barrel"/>
</dbReference>